<dbReference type="RefSeq" id="WP_347658407.1">
    <property type="nucleotide sequence ID" value="NZ_JASOOY020000015.1"/>
</dbReference>
<proteinExistence type="predicted"/>
<dbReference type="Pfam" id="PF14594">
    <property type="entry name" value="Sipho_Gp37"/>
    <property type="match status" value="1"/>
</dbReference>
<feature type="domain" description="Gp28/Gp37-like" evidence="1">
    <location>
        <begin position="33"/>
        <end position="523"/>
    </location>
</feature>
<protein>
    <submittedName>
        <fullName evidence="2">Phage tail protein</fullName>
    </submittedName>
</protein>
<dbReference type="AlphaFoldDB" id="A0AAW9SY87"/>
<name>A0AAW9SY87_CORAY</name>
<comment type="caution">
    <text evidence="2">The sequence shown here is derived from an EMBL/GenBank/DDBJ whole genome shotgun (WGS) entry which is preliminary data.</text>
</comment>
<reference evidence="2" key="2">
    <citation type="submission" date="2024-05" db="EMBL/GenBank/DDBJ databases">
        <authorList>
            <person name="Wolfe A."/>
        </authorList>
    </citation>
    <scope>NUCLEOTIDE SEQUENCE</scope>
    <source>
        <strain evidence="2">UMB1064</strain>
    </source>
</reference>
<dbReference type="InterPro" id="IPR029432">
    <property type="entry name" value="Gp28/Gp37-like_dom"/>
</dbReference>
<organism evidence="2 3">
    <name type="scientific">Corynebacterium amycolatum</name>
    <dbReference type="NCBI Taxonomy" id="43765"/>
    <lineage>
        <taxon>Bacteria</taxon>
        <taxon>Bacillati</taxon>
        <taxon>Actinomycetota</taxon>
        <taxon>Actinomycetes</taxon>
        <taxon>Mycobacteriales</taxon>
        <taxon>Corynebacteriaceae</taxon>
        <taxon>Corynebacterium</taxon>
    </lineage>
</organism>
<evidence type="ECO:0000313" key="3">
    <source>
        <dbReference type="Proteomes" id="UP001223646"/>
    </source>
</evidence>
<dbReference type="Proteomes" id="UP001223646">
    <property type="component" value="Unassembled WGS sequence"/>
</dbReference>
<sequence>MAEANHAVLERIYSSTMQARQKRDDLRRKPPAVHIYDGDWKYRGQVYGERDLSFEWKLNDTGAGHITLPAEHHIARWVAEYWKRHKANVHIRVDKDGARWCGTLSDCVSEQDEDGDRIVTLSFLHDYEKLKHIDLWPNPLTPAGVQFPKAWVMPGPAIYVLKLTLFMNLFRHYGSLWQLPDDPLDFKSWVRGLNYKDWPMLVKPSSLLMDDSPWCIVSSRFKTFDEVAKPILADGRLMVKLDRWFTGDPQPWPGAGLKRDGQLIFDIVDKSGWWEQTSVGGTIAGGLVRTGVELAENLVDEARVHLQSYEDAEEYTLAGWLGIAPKQPWVVYRTNEPYNTAASTRFTWQPATVGQITVGGHSAPGINESISIATKLVFNILGSFILQPGLGSIVDGAAAPLYEDVLGAFMSVKNPLRTRKLGWDHYLENFEDGADKAYTLSSLIALRSGFFKTRERTAHTMNIQDGAPYLVGDNGQGHFFLGDRVGGEIPGSKEGRVVVEQVSSIVLTQSAEQPHQWEITTGDEETDQDPVDYLLGLSRDFFASIKELGLI</sequence>
<reference evidence="2" key="1">
    <citation type="submission" date="2023-05" db="EMBL/GenBank/DDBJ databases">
        <authorList>
            <person name="Du J."/>
        </authorList>
    </citation>
    <scope>NUCLEOTIDE SEQUENCE</scope>
    <source>
        <strain evidence="2">UMB1064</strain>
    </source>
</reference>
<evidence type="ECO:0000313" key="2">
    <source>
        <dbReference type="EMBL" id="MEO3716896.1"/>
    </source>
</evidence>
<dbReference type="EMBL" id="JASOOY020000015">
    <property type="protein sequence ID" value="MEO3716896.1"/>
    <property type="molecule type" value="Genomic_DNA"/>
</dbReference>
<evidence type="ECO:0000259" key="1">
    <source>
        <dbReference type="Pfam" id="PF14594"/>
    </source>
</evidence>
<accession>A0AAW9SY87</accession>
<gene>
    <name evidence="2" type="ORF">QP460_004755</name>
</gene>